<dbReference type="Proteomes" id="UP000298049">
    <property type="component" value="Chromosome"/>
</dbReference>
<dbReference type="InterPro" id="IPR001650">
    <property type="entry name" value="Helicase_C-like"/>
</dbReference>
<protein>
    <submittedName>
        <fullName evidence="11">ATP-dependent RNA helicase DbpA</fullName>
    </submittedName>
</protein>
<evidence type="ECO:0000313" key="11">
    <source>
        <dbReference type="EMBL" id="QCF24621.1"/>
    </source>
</evidence>
<evidence type="ECO:0000313" key="12">
    <source>
        <dbReference type="Proteomes" id="UP000298049"/>
    </source>
</evidence>
<keyword evidence="1 7" id="KW-0547">Nucleotide-binding</keyword>
<dbReference type="InterPro" id="IPR012677">
    <property type="entry name" value="Nucleotide-bd_a/b_plait_sf"/>
</dbReference>
<dbReference type="AlphaFoldDB" id="A0A4P7XCT1"/>
<feature type="domain" description="Helicase C-terminal" evidence="9">
    <location>
        <begin position="233"/>
        <end position="379"/>
    </location>
</feature>
<dbReference type="InterPro" id="IPR011545">
    <property type="entry name" value="DEAD/DEAH_box_helicase_dom"/>
</dbReference>
<evidence type="ECO:0000256" key="6">
    <source>
        <dbReference type="PROSITE-ProRule" id="PRU00552"/>
    </source>
</evidence>
<dbReference type="PROSITE" id="PS51195">
    <property type="entry name" value="Q_MOTIF"/>
    <property type="match status" value="1"/>
</dbReference>
<dbReference type="InterPro" id="IPR050079">
    <property type="entry name" value="DEAD_box_RNA_helicase"/>
</dbReference>
<feature type="domain" description="DEAD-box RNA helicase Q" evidence="10">
    <location>
        <begin position="4"/>
        <end position="32"/>
    </location>
</feature>
<evidence type="ECO:0000256" key="5">
    <source>
        <dbReference type="ARBA" id="ARBA00038437"/>
    </source>
</evidence>
<dbReference type="InterPro" id="IPR005580">
    <property type="entry name" value="DbpA/CsdA_RNA-bd_dom"/>
</dbReference>
<comment type="similarity">
    <text evidence="5 7">Belongs to the DEAD box helicase family.</text>
</comment>
<dbReference type="PROSITE" id="PS00039">
    <property type="entry name" value="DEAD_ATP_HELICASE"/>
    <property type="match status" value="1"/>
</dbReference>
<dbReference type="PANTHER" id="PTHR47959:SF1">
    <property type="entry name" value="ATP-DEPENDENT RNA HELICASE DBPA"/>
    <property type="match status" value="1"/>
</dbReference>
<evidence type="ECO:0000256" key="2">
    <source>
        <dbReference type="ARBA" id="ARBA00022801"/>
    </source>
</evidence>
<evidence type="ECO:0000259" key="10">
    <source>
        <dbReference type="PROSITE" id="PS51195"/>
    </source>
</evidence>
<keyword evidence="3 7" id="KW-0347">Helicase</keyword>
<accession>A0A4P7XCT1</accession>
<evidence type="ECO:0000256" key="1">
    <source>
        <dbReference type="ARBA" id="ARBA00022741"/>
    </source>
</evidence>
<feature type="short sequence motif" description="Q motif" evidence="6">
    <location>
        <begin position="4"/>
        <end position="32"/>
    </location>
</feature>
<dbReference type="GO" id="GO:0005524">
    <property type="term" value="F:ATP binding"/>
    <property type="evidence" value="ECO:0007669"/>
    <property type="project" value="UniProtKB-KW"/>
</dbReference>
<dbReference type="PROSITE" id="PS51194">
    <property type="entry name" value="HELICASE_CTER"/>
    <property type="match status" value="1"/>
</dbReference>
<dbReference type="EMBL" id="CP031093">
    <property type="protein sequence ID" value="QCF24621.1"/>
    <property type="molecule type" value="Genomic_DNA"/>
</dbReference>
<gene>
    <name evidence="11" type="ORF">soil367_00880</name>
</gene>
<dbReference type="InterPro" id="IPR000629">
    <property type="entry name" value="RNA-helicase_DEAD-box_CS"/>
</dbReference>
<dbReference type="Pfam" id="PF03880">
    <property type="entry name" value="DbpA"/>
    <property type="match status" value="1"/>
</dbReference>
<feature type="domain" description="Helicase ATP-binding" evidence="8">
    <location>
        <begin position="35"/>
        <end position="206"/>
    </location>
</feature>
<dbReference type="SUPFAM" id="SSF52540">
    <property type="entry name" value="P-loop containing nucleoside triphosphate hydrolases"/>
    <property type="match status" value="1"/>
</dbReference>
<keyword evidence="12" id="KW-1185">Reference proteome</keyword>
<keyword evidence="4 7" id="KW-0067">ATP-binding</keyword>
<dbReference type="InterPro" id="IPR027417">
    <property type="entry name" value="P-loop_NTPase"/>
</dbReference>
<evidence type="ECO:0000256" key="3">
    <source>
        <dbReference type="ARBA" id="ARBA00022806"/>
    </source>
</evidence>
<evidence type="ECO:0000256" key="7">
    <source>
        <dbReference type="RuleBase" id="RU000492"/>
    </source>
</evidence>
<name>A0A4P7XCT1_9ALTE</name>
<dbReference type="Pfam" id="PF00271">
    <property type="entry name" value="Helicase_C"/>
    <property type="match status" value="1"/>
</dbReference>
<dbReference type="Gene3D" id="3.40.50.300">
    <property type="entry name" value="P-loop containing nucleotide triphosphate hydrolases"/>
    <property type="match status" value="2"/>
</dbReference>
<dbReference type="PROSITE" id="PS51192">
    <property type="entry name" value="HELICASE_ATP_BIND_1"/>
    <property type="match status" value="1"/>
</dbReference>
<dbReference type="GO" id="GO:0016787">
    <property type="term" value="F:hydrolase activity"/>
    <property type="evidence" value="ECO:0007669"/>
    <property type="project" value="UniProtKB-KW"/>
</dbReference>
<dbReference type="InterPro" id="IPR014001">
    <property type="entry name" value="Helicase_ATP-bd"/>
</dbReference>
<dbReference type="InterPro" id="IPR014014">
    <property type="entry name" value="RNA_helicase_DEAD_Q_motif"/>
</dbReference>
<keyword evidence="2 7" id="KW-0378">Hydrolase</keyword>
<evidence type="ECO:0000256" key="4">
    <source>
        <dbReference type="ARBA" id="ARBA00022840"/>
    </source>
</evidence>
<dbReference type="InterPro" id="IPR044742">
    <property type="entry name" value="DEAD/DEAH_RhlB"/>
</dbReference>
<dbReference type="PANTHER" id="PTHR47959">
    <property type="entry name" value="ATP-DEPENDENT RNA HELICASE RHLE-RELATED"/>
    <property type="match status" value="1"/>
</dbReference>
<dbReference type="CDD" id="cd18787">
    <property type="entry name" value="SF2_C_DEAD"/>
    <property type="match status" value="1"/>
</dbReference>
<organism evidence="11 12">
    <name type="scientific">Hydrocarboniclastica marina</name>
    <dbReference type="NCBI Taxonomy" id="2259620"/>
    <lineage>
        <taxon>Bacteria</taxon>
        <taxon>Pseudomonadati</taxon>
        <taxon>Pseudomonadota</taxon>
        <taxon>Gammaproteobacteria</taxon>
        <taxon>Alteromonadales</taxon>
        <taxon>Alteromonadaceae</taxon>
        <taxon>Hydrocarboniclastica</taxon>
    </lineage>
</organism>
<evidence type="ECO:0000259" key="9">
    <source>
        <dbReference type="PROSITE" id="PS51194"/>
    </source>
</evidence>
<dbReference type="Pfam" id="PF00270">
    <property type="entry name" value="DEAD"/>
    <property type="match status" value="1"/>
</dbReference>
<dbReference type="OrthoDB" id="9805696at2"/>
<reference evidence="11 12" key="1">
    <citation type="submission" date="2018-07" db="EMBL/GenBank/DDBJ databases">
        <title>Marsedoiliclastica nanhaica gen. nov. sp. nov., a novel marine hydrocarbonoclastic bacterium isolated from an in-situ enriched hydrocarbon-degrading consortium in deep-sea sediment.</title>
        <authorList>
            <person name="Dong C."/>
            <person name="Ma T."/>
            <person name="Liu R."/>
            <person name="Shao Z."/>
        </authorList>
    </citation>
    <scope>NUCLEOTIDE SEQUENCE [LARGE SCALE GENOMIC DNA]</scope>
    <source>
        <strain evidence="12">soil36-7</strain>
    </source>
</reference>
<dbReference type="CDD" id="cd12501">
    <property type="entry name" value="RRM_EcDbpA_like"/>
    <property type="match status" value="1"/>
</dbReference>
<dbReference type="CDD" id="cd00268">
    <property type="entry name" value="DEADc"/>
    <property type="match status" value="1"/>
</dbReference>
<dbReference type="GO" id="GO:0003724">
    <property type="term" value="F:RNA helicase activity"/>
    <property type="evidence" value="ECO:0007669"/>
    <property type="project" value="InterPro"/>
</dbReference>
<evidence type="ECO:0000259" key="8">
    <source>
        <dbReference type="PROSITE" id="PS51192"/>
    </source>
</evidence>
<dbReference type="Gene3D" id="3.30.70.330">
    <property type="match status" value="1"/>
</dbReference>
<dbReference type="SMART" id="SM00490">
    <property type="entry name" value="HELICc"/>
    <property type="match status" value="1"/>
</dbReference>
<proteinExistence type="inferred from homology"/>
<dbReference type="SMART" id="SM00487">
    <property type="entry name" value="DEXDc"/>
    <property type="match status" value="1"/>
</dbReference>
<dbReference type="GO" id="GO:0005829">
    <property type="term" value="C:cytosol"/>
    <property type="evidence" value="ECO:0007669"/>
    <property type="project" value="TreeGrafter"/>
</dbReference>
<dbReference type="RefSeq" id="WP_136546004.1">
    <property type="nucleotide sequence ID" value="NZ_CP031093.1"/>
</dbReference>
<sequence>MTDNAFSTLPIRKDLLENLEALGFSAMTPVQAKSLPPILAGRDVLAQAKTGSGKTAAFGVGLLSRLAAEEFAVQALVLCPTRELADQVGKELRRLARFTANVKVLTLCGGTPLGPQIGSLAHGAHVVVGTPGRIQDHLQKGSLTLDALRVLVLDEADRMLDMGFAPALDVIVAACPRERQTLLFSATYPKAIGAISARVQNDPVEVVVESQHDTAQIQQHFYEVPTTDAKLPALKALLSHFKPVSSVIFCNTRKDCQHLHQQLSAEGLSVTTLHGDLEQRDRDQVLVRFANRSVSLLVATDVAARGLDIKELDAVINYELPRDPEVYVHRIGRTGRAGEKGLALSLVQPSETHRVQRVQDYQQKPAHWSDLNKLEPDPAFRLIPEMVTLGLDSGRKNKLRPGDIVGALTGDAGIAGDQIGKIDVFDFQAYVAVARGSAKQALAGLESGKIKGRKVKVRRIT</sequence>
<dbReference type="GO" id="GO:0003676">
    <property type="term" value="F:nucleic acid binding"/>
    <property type="evidence" value="ECO:0007669"/>
    <property type="project" value="InterPro"/>
</dbReference>
<dbReference type="NCBIfam" id="NF008744">
    <property type="entry name" value="PRK11776.1"/>
    <property type="match status" value="1"/>
</dbReference>
<dbReference type="KEGG" id="hmi:soil367_00880"/>